<dbReference type="PROSITE" id="PS51257">
    <property type="entry name" value="PROKAR_LIPOPROTEIN"/>
    <property type="match status" value="1"/>
</dbReference>
<dbReference type="RefSeq" id="WP_412442205.1">
    <property type="nucleotide sequence ID" value="NZ_CACRUT010000008.1"/>
</dbReference>
<dbReference type="AlphaFoldDB" id="A0A6N3AUN7"/>
<dbReference type="PANTHER" id="PTHR35532">
    <property type="entry name" value="SIMILAR TO POLYHYDROXYALKANOATE DEPOLYMERASE"/>
    <property type="match status" value="1"/>
</dbReference>
<evidence type="ECO:0000256" key="1">
    <source>
        <dbReference type="SAM" id="SignalP"/>
    </source>
</evidence>
<dbReference type="InterPro" id="IPR008979">
    <property type="entry name" value="Galactose-bd-like_sf"/>
</dbReference>
<gene>
    <name evidence="2" type="ORF">PCLFYP37_01522</name>
</gene>
<name>A0A6N3AUN7_9BACT</name>
<dbReference type="InterPro" id="IPR038765">
    <property type="entry name" value="Papain-like_cys_pep_sf"/>
</dbReference>
<sequence>MKIRLFFYLLGLFALGVSCTSVSSEEDMYALALKKNPALRHVLELYEGDSLKQQAALFLISNLACHEGVASGDMGAVYKAYELFGTGKFTYQQALDSAAKVCGFSGARNITMKKDIYIDPAYLVTNIEWAFKVWREQPWGKNVPFGQFCEYVLPYRVGNEELVPWREKLYYQFMPIIEKHKNDSDIVKPTYAAHLVLDSLLRAPFYFTGEMGTNIRIGPRIADWRGGSCLDLCDMMVYICRALGIPCGIEELPMRGNNNAPHYWNFIEDQDGKTWYFSMFYWWHRLMEAEKYADVYGKVFRHRFSLNWDMMYSMQTDAHFVHPEFRLPCFEDVTRLYATDKSHTLTIGKEHFTREMGKDSLVYLCMSNRYDWKPVGWCRYDGQAAVFNDCHGGTVYCLASYDAGSKKLVTLSHPFSVDVDSAKMEFYAPEKETEDVVLFSKFGMIGEFFLGRMVGGVFEGSRSPGFEHPDTLFRIQDMPLRLCTAVRVDSTKAYRYVRYFGPRGGFGNVSEVGFYSSWADTEPLKGDILGPQEGAHGSHSYFNVFDGHTDTSYDHPFDYGGWAGLDLGEKKAIGKIVYTPRNRDNFVRKDDLYELLVCHGGEWKSAGTQVAQSDSLLFRNIPKHALLLLRDLSRGEAERLFEYKDGVQKYW</sequence>
<reference evidence="2" key="1">
    <citation type="submission" date="2019-11" db="EMBL/GenBank/DDBJ databases">
        <authorList>
            <person name="Feng L."/>
        </authorList>
    </citation>
    <scope>NUCLEOTIDE SEQUENCE</scope>
    <source>
        <strain evidence="2">PclaraLFYP37</strain>
    </source>
</reference>
<organism evidence="2">
    <name type="scientific">Paraprevotella clara</name>
    <dbReference type="NCBI Taxonomy" id="454154"/>
    <lineage>
        <taxon>Bacteria</taxon>
        <taxon>Pseudomonadati</taxon>
        <taxon>Bacteroidota</taxon>
        <taxon>Bacteroidia</taxon>
        <taxon>Bacteroidales</taxon>
        <taxon>Prevotellaceae</taxon>
        <taxon>Paraprevotella</taxon>
    </lineage>
</organism>
<dbReference type="SUPFAM" id="SSF49785">
    <property type="entry name" value="Galactose-binding domain-like"/>
    <property type="match status" value="1"/>
</dbReference>
<dbReference type="Gene3D" id="2.60.120.260">
    <property type="entry name" value="Galactose-binding domain-like"/>
    <property type="match status" value="2"/>
</dbReference>
<dbReference type="EMBL" id="CACRUT010000008">
    <property type="protein sequence ID" value="VYT93868.1"/>
    <property type="molecule type" value="Genomic_DNA"/>
</dbReference>
<dbReference type="SUPFAM" id="SSF54001">
    <property type="entry name" value="Cysteine proteinases"/>
    <property type="match status" value="1"/>
</dbReference>
<evidence type="ECO:0000313" key="2">
    <source>
        <dbReference type="EMBL" id="VYT93868.1"/>
    </source>
</evidence>
<proteinExistence type="predicted"/>
<accession>A0A6N3AUN7</accession>
<dbReference type="PANTHER" id="PTHR35532:SF5">
    <property type="entry name" value="CARBOHYDRATE-BINDING DOMAIN-CONTAINING PROTEIN"/>
    <property type="match status" value="1"/>
</dbReference>
<evidence type="ECO:0008006" key="3">
    <source>
        <dbReference type="Google" id="ProtNLM"/>
    </source>
</evidence>
<protein>
    <recommendedName>
        <fullName evidence="3">F5/8 type C domain protein</fullName>
    </recommendedName>
</protein>
<keyword evidence="1" id="KW-0732">Signal</keyword>
<feature type="signal peptide" evidence="1">
    <location>
        <begin position="1"/>
        <end position="23"/>
    </location>
</feature>
<feature type="chain" id="PRO_5026935264" description="F5/8 type C domain protein" evidence="1">
    <location>
        <begin position="24"/>
        <end position="651"/>
    </location>
</feature>